<accession>A0ABS5J958</accession>
<keyword evidence="2" id="KW-1185">Reference proteome</keyword>
<sequence>MPNTGKKYYALLVQYSSATGLPTGVVKPNAPGDPDYVPPVFDPMGCPPSGAKVDIRVNNNAAAPIVSDVWMRVVTGSGQGTVTPGNNLTISEPGYAHTVEVVAPNVGAQWGDFSQKVIVDLFVFQDGVLMQAIAIDNETGYEDANGEYIPHAVLLKNLTGNITLNVVSNTRGSYGSGNVLAIQTAANFGNAAFDFRSKRNDMMIPVNAGDQFKSTDFQYYDMPFTATGHNFNDFDLQLKMTTTGGAWVPDENDPDGPMVWVPEVFTYIIPAGAAFDQSLQPASANVDVMIRITKVETAVQTSFRIINSTAAPVVSDVVYTINNQTATIIPGADTSFAVQGGNNTISLNAPSAGNKWGATGQNIGVDYFVFRNEQLIHAASTLGPDVSFSELSGTVVITAASNSKGFYSSGNVMAIQAGDDFGDAYFNVMLSGSYWGDESKMVYEAKQFEHIDFYQGAFSVNGNNYNEYDLFMEIISSNGDWVPADPANPDAGEIFVPYTYTDVIPAGSSYDKPIPANMYAADGLIRFYKYPGATNVTITNNTLAPAQSDVKYLATGKHGSVVPGANVGFSLRGINNSIALLTPNAGNTWGDAGKRIGVDYFLFREGVLKQAVSTLGKTVFFDGLSGTNAITAVSNSSSVAGIDAVVLAMQSSADFGSAAFTITSSADDLGTGESDIINTPDQFEYNNHSASAVFTITGQNNNAFALKIEAISSIGEWQLADPAAPNGAKVFVPLTFTDSVAAGAAYTRNLPVELTLADCTLRISKLDGPLQQGSITVDNRMQTPVVSDITYRLLDDSVTVIPGASSTTAMLLSRNTAVLHAPNAGNRWGADNYFISVNYFVFKDGLLIQAATVTDPYYQVPDLSGNVIIRVESNTKVQNRNNAFVLAMQTTADFGNGAFSVTQTSVTGTETDTLNTPGQFEFINFDNLVSTFTVTGQNNNIYPLKIELWSGADYFTDVIPAKSSYNTTLPAFAISSGILSISKLPPVTSFTINNHSAAPVVSDITYASGDKTGTVIPGGNKSFTMPGENLVMMMDATDAGKQWGSIDNVIAIDFFVFEDGVLTAARTTFGSNIRLSGLSGNVVINASGNSKGFYGNGNVMAIQSAADFGNATFDVVMKGAYRGDETDTINRANQFEYIDFYAYNPVTFTVTGMNRNSYPLKLEAVSADGQWQNGPDGEVFVPYTFTDIIPAGANYTVILPAEVTRRDSFLRISRHEDTDVTTTITIKNSTITPLASPVGYNINGGTAATLDMGNSKRLVVPGSNHTIQLNAPNAGNQWGSFGDDIAIDIFVFRNGILTDAFTTLGDQVTVAGLSGEVLITASSNSKGYYSQAQALAIQSAADFGDAMFQVTNGPQWDYSADTISVPNQVESVPFRMADFKVRGNNNNSYDLKLELTNEEGNTWTDIVPAGSSYNKALPAAYFLGDPVLRISRVYVLPLETSFKIYNFTYDPVFSDIAYTSGSNTGTVTPGEDITFTVTGNDKNIVLNAPGAGQPWGQEGRMTGVSYAVFQEGKLRQTLTTFGDPVTFEHLSGVIEIRAYAHDAATTHNGRSLTVQTDADFGSAYADVTMTIDGVSNNYEVYDTMLYIPYEGTGSIGCTISGANNNDYLLKIEAISNAGSWKLIDPQNAAGGWVYEHYSFTAMIPGGAFTFTLPAGITKADAIVKITRVPVQTTFTIKNQTVAPVLSPVYFETSSHANTLVPGQTITFSEWGTEKSITLKALNGETQWGNPQQFVRVSFFVSQNGRLKYAFSRMKNISSVGALSGQIEVAVISHQSAYGYVGNVLALVTEAGFGAASFVVSATGGYTAVPSQTLNTDNYFGHMDFAGDDTVFTIAGQNNNNYDLQLDIISETGAWSENGATFIPLSFAEVIPAGSSYNLVIPALLMENQQSAILRVSKKEKPLVSTTITLNNNTAAPAISDIAYNVYGRGATVVPGATATFTAPMNINSIVLHAPAAGTKWGETGQNIGVDYFVFKDGALYMALTSMGGDLTIGDLAGNIVINALGNSKGYYSSGNALGIQTAPDFGNATFAIAMTGAYWGDETDTVNTASQFESIDYYGSNVHFNITGQNNNAYNLQLSFITTAGWYDDNWEFHSYAFTEIIPAGAAYSRELSGDSIRQDGIIRISRYWPPNNVQINNKTSAGAKSDVSYLIGNKSDVLKPGSSAQLVTYGPQDFKLQALQASIQGTIDFFVFRNEVLIKASSVKNTDEFTLPALSGDIVINATSNTKGDYRGGLVLAVQSAASFGNATFDVALTGAINGNKTATVHNAGQFEYFDYRGWTVYINISGKNNNSYDLKMQVITPAVRMVQDENGVYQQVALAFTDTIPAGATYQKTLDTYIANDDCIILFYRAE</sequence>
<comment type="caution">
    <text evidence="1">The sequence shown here is derived from an EMBL/GenBank/DDBJ whole genome shotgun (WGS) entry which is preliminary data.</text>
</comment>
<dbReference type="EMBL" id="JAGTXB010000023">
    <property type="protein sequence ID" value="MBS0031615.1"/>
    <property type="molecule type" value="Genomic_DNA"/>
</dbReference>
<evidence type="ECO:0008006" key="3">
    <source>
        <dbReference type="Google" id="ProtNLM"/>
    </source>
</evidence>
<proteinExistence type="predicted"/>
<reference evidence="1 2" key="1">
    <citation type="submission" date="2021-04" db="EMBL/GenBank/DDBJ databases">
        <title>Chitinophaga sp. nov., isolated from the rhizosphere soil.</title>
        <authorList>
            <person name="He S."/>
        </authorList>
    </citation>
    <scope>NUCLEOTIDE SEQUENCE [LARGE SCALE GENOMIC DNA]</scope>
    <source>
        <strain evidence="1 2">2R12</strain>
    </source>
</reference>
<dbReference type="RefSeq" id="WP_211976775.1">
    <property type="nucleotide sequence ID" value="NZ_JAGTXB010000023.1"/>
</dbReference>
<evidence type="ECO:0000313" key="1">
    <source>
        <dbReference type="EMBL" id="MBS0031615.1"/>
    </source>
</evidence>
<evidence type="ECO:0000313" key="2">
    <source>
        <dbReference type="Proteomes" id="UP000676386"/>
    </source>
</evidence>
<gene>
    <name evidence="1" type="ORF">KE626_30070</name>
</gene>
<protein>
    <recommendedName>
        <fullName evidence="3">Gliding motility-associated C-terminal domain-containing protein</fullName>
    </recommendedName>
</protein>
<name>A0ABS5J958_9BACT</name>
<organism evidence="1 2">
    <name type="scientific">Chitinophaga hostae</name>
    <dbReference type="NCBI Taxonomy" id="2831022"/>
    <lineage>
        <taxon>Bacteria</taxon>
        <taxon>Pseudomonadati</taxon>
        <taxon>Bacteroidota</taxon>
        <taxon>Chitinophagia</taxon>
        <taxon>Chitinophagales</taxon>
        <taxon>Chitinophagaceae</taxon>
        <taxon>Chitinophaga</taxon>
    </lineage>
</organism>
<dbReference type="Proteomes" id="UP000676386">
    <property type="component" value="Unassembled WGS sequence"/>
</dbReference>